<protein>
    <submittedName>
        <fullName evidence="5">Diguanylate cyclase (GGDEF)-like protein</fullName>
    </submittedName>
</protein>
<evidence type="ECO:0000259" key="4">
    <source>
        <dbReference type="PROSITE" id="PS50887"/>
    </source>
</evidence>
<gene>
    <name evidence="5" type="ORF">J2Z17_002133</name>
</gene>
<dbReference type="PROSITE" id="PS50887">
    <property type="entry name" value="GGDEF"/>
    <property type="match status" value="1"/>
</dbReference>
<dbReference type="PANTHER" id="PTHR33121:SF70">
    <property type="entry name" value="SIGNALING PROTEIN YKOW"/>
    <property type="match status" value="1"/>
</dbReference>
<keyword evidence="2" id="KW-0812">Transmembrane</keyword>
<organism evidence="5 6">
    <name type="scientific">Rhizobium halophytocola</name>
    <dbReference type="NCBI Taxonomy" id="735519"/>
    <lineage>
        <taxon>Bacteria</taxon>
        <taxon>Pseudomonadati</taxon>
        <taxon>Pseudomonadota</taxon>
        <taxon>Alphaproteobacteria</taxon>
        <taxon>Hyphomicrobiales</taxon>
        <taxon>Rhizobiaceae</taxon>
        <taxon>Rhizobium/Agrobacterium group</taxon>
        <taxon>Rhizobium</taxon>
    </lineage>
</organism>
<dbReference type="InterPro" id="IPR029787">
    <property type="entry name" value="Nucleotide_cyclase"/>
</dbReference>
<feature type="transmembrane region" description="Helical" evidence="2">
    <location>
        <begin position="101"/>
        <end position="119"/>
    </location>
</feature>
<dbReference type="Gene3D" id="3.20.20.450">
    <property type="entry name" value="EAL domain"/>
    <property type="match status" value="1"/>
</dbReference>
<dbReference type="Pfam" id="PF00990">
    <property type="entry name" value="GGDEF"/>
    <property type="match status" value="1"/>
</dbReference>
<dbReference type="EMBL" id="JAGGJU010000005">
    <property type="protein sequence ID" value="MBP1850696.1"/>
    <property type="molecule type" value="Genomic_DNA"/>
</dbReference>
<evidence type="ECO:0000313" key="5">
    <source>
        <dbReference type="EMBL" id="MBP1850696.1"/>
    </source>
</evidence>
<dbReference type="RefSeq" id="WP_209944690.1">
    <property type="nucleotide sequence ID" value="NZ_JAGGJU010000005.1"/>
</dbReference>
<dbReference type="InterPro" id="IPR001633">
    <property type="entry name" value="EAL_dom"/>
</dbReference>
<proteinExistence type="predicted"/>
<feature type="transmembrane region" description="Helical" evidence="2">
    <location>
        <begin position="126"/>
        <end position="146"/>
    </location>
</feature>
<reference evidence="5 6" key="1">
    <citation type="submission" date="2021-03" db="EMBL/GenBank/DDBJ databases">
        <title>Genomic Encyclopedia of Type Strains, Phase IV (KMG-IV): sequencing the most valuable type-strain genomes for metagenomic binning, comparative biology and taxonomic classification.</title>
        <authorList>
            <person name="Goeker M."/>
        </authorList>
    </citation>
    <scope>NUCLEOTIDE SEQUENCE [LARGE SCALE GENOMIC DNA]</scope>
    <source>
        <strain evidence="5 6">DSM 21600</strain>
    </source>
</reference>
<feature type="transmembrane region" description="Helical" evidence="2">
    <location>
        <begin position="177"/>
        <end position="198"/>
    </location>
</feature>
<keyword evidence="6" id="KW-1185">Reference proteome</keyword>
<dbReference type="Gene3D" id="3.30.70.270">
    <property type="match status" value="1"/>
</dbReference>
<accession>A0ABS4DYC8</accession>
<dbReference type="PROSITE" id="PS50883">
    <property type="entry name" value="EAL"/>
    <property type="match status" value="1"/>
</dbReference>
<dbReference type="NCBIfam" id="TIGR00254">
    <property type="entry name" value="GGDEF"/>
    <property type="match status" value="1"/>
</dbReference>
<feature type="region of interest" description="Disordered" evidence="1">
    <location>
        <begin position="1"/>
        <end position="29"/>
    </location>
</feature>
<keyword evidence="2" id="KW-1133">Transmembrane helix</keyword>
<dbReference type="SUPFAM" id="SSF55073">
    <property type="entry name" value="Nucleotide cyclase"/>
    <property type="match status" value="1"/>
</dbReference>
<dbReference type="CDD" id="cd01948">
    <property type="entry name" value="EAL"/>
    <property type="match status" value="1"/>
</dbReference>
<dbReference type="InterPro" id="IPR043128">
    <property type="entry name" value="Rev_trsase/Diguanyl_cyclase"/>
</dbReference>
<feature type="transmembrane region" description="Helical" evidence="2">
    <location>
        <begin position="71"/>
        <end position="89"/>
    </location>
</feature>
<dbReference type="PANTHER" id="PTHR33121">
    <property type="entry name" value="CYCLIC DI-GMP PHOSPHODIESTERASE PDEF"/>
    <property type="match status" value="1"/>
</dbReference>
<evidence type="ECO:0000256" key="1">
    <source>
        <dbReference type="SAM" id="MobiDB-lite"/>
    </source>
</evidence>
<dbReference type="Pfam" id="PF00563">
    <property type="entry name" value="EAL"/>
    <property type="match status" value="1"/>
</dbReference>
<dbReference type="InterPro" id="IPR050706">
    <property type="entry name" value="Cyclic-di-GMP_PDE-like"/>
</dbReference>
<dbReference type="SUPFAM" id="SSF141868">
    <property type="entry name" value="EAL domain-like"/>
    <property type="match status" value="1"/>
</dbReference>
<evidence type="ECO:0000256" key="2">
    <source>
        <dbReference type="SAM" id="Phobius"/>
    </source>
</evidence>
<evidence type="ECO:0000259" key="3">
    <source>
        <dbReference type="PROSITE" id="PS50883"/>
    </source>
</evidence>
<dbReference type="SMART" id="SM00267">
    <property type="entry name" value="GGDEF"/>
    <property type="match status" value="1"/>
</dbReference>
<feature type="transmembrane region" description="Helical" evidence="2">
    <location>
        <begin position="204"/>
        <end position="222"/>
    </location>
</feature>
<dbReference type="Proteomes" id="UP000759443">
    <property type="component" value="Unassembled WGS sequence"/>
</dbReference>
<dbReference type="SMART" id="SM00052">
    <property type="entry name" value="EAL"/>
    <property type="match status" value="1"/>
</dbReference>
<feature type="compositionally biased region" description="Basic and acidic residues" evidence="1">
    <location>
        <begin position="1"/>
        <end position="11"/>
    </location>
</feature>
<feature type="domain" description="GGDEF" evidence="4">
    <location>
        <begin position="286"/>
        <end position="424"/>
    </location>
</feature>
<comment type="caution">
    <text evidence="5">The sequence shown here is derived from an EMBL/GenBank/DDBJ whole genome shotgun (WGS) entry which is preliminary data.</text>
</comment>
<keyword evidence="2" id="KW-0472">Membrane</keyword>
<sequence>MDRSGDHRESSKSGQLHPARENGPEAALELTVTRDAPQPSTGAEVHSPAALKALYKTERGIPQLRETRHGLWLAAIVYLLFGISDAILIPDVSGRTIAARFVVAILSMGLMELLVAARVPSRWSDIACAGIVIAAYVGWLIPALGTEAHDNFRFYMLFGTIFMMSANLFFNLFFRLSVITSATIMVIFLVSLAFTPPLTQQQSAVVILFYISCFVFTSYVNWKLNKERYQVFLNAHEAERQHDEATNRGRQLYRMSTTDYLTGVDNRRAIDKRLQECWDAWVARETAFAVILFDIDLFKRYNDCYGHQAGDACLTKVARAINTELQKHGVSFGRYGGEEFIAIVQLPGKAEVLAIAETIRRTVEDLQLRHEQRKDGTNVVTVSVGMALSRQSTNPGLDKIIHEADLALYSAKREGRNCVHFFDPRDPQSADETDAIAATLRAALENDLVTMAYQPIISLSNGKIEAYEALMRMKMFDGTPISPSRFIPIAEDTGMILPLGLWAIRRACLDLLLSDRTPLVSVNISRVQLKSPNFVRNVADLLRETGVEGRQLAFEITEGLDLDGQVDALRCLRELSDLGIRIWLDDFGTGFAGLSWLRMFPFDTVKIDRSFLHDASTDAGREMLQDIIELVRRRGARILVEGAEDAAQLELARSLGVQQIQGYHTGRPAPAAQAPVMSGVAPDIVKDTPKPRLLQVHPPR</sequence>
<dbReference type="InterPro" id="IPR000160">
    <property type="entry name" value="GGDEF_dom"/>
</dbReference>
<dbReference type="InterPro" id="IPR035919">
    <property type="entry name" value="EAL_sf"/>
</dbReference>
<evidence type="ECO:0000313" key="6">
    <source>
        <dbReference type="Proteomes" id="UP000759443"/>
    </source>
</evidence>
<feature type="domain" description="EAL" evidence="3">
    <location>
        <begin position="433"/>
        <end position="682"/>
    </location>
</feature>
<dbReference type="CDD" id="cd01949">
    <property type="entry name" value="GGDEF"/>
    <property type="match status" value="1"/>
</dbReference>
<name>A0ABS4DYC8_9HYPH</name>